<name>F9D2Y9_PREDD</name>
<accession>F9D2Y9</accession>
<evidence type="ECO:0000313" key="2">
    <source>
        <dbReference type="EMBL" id="EGQ15456.1"/>
    </source>
</evidence>
<dbReference type="HOGENOM" id="CLU_538464_0_0_10"/>
<evidence type="ECO:0000313" key="1">
    <source>
        <dbReference type="EMBL" id="AGB28663.1"/>
    </source>
</evidence>
<evidence type="ECO:0000313" key="4">
    <source>
        <dbReference type="Proteomes" id="UP000010862"/>
    </source>
</evidence>
<dbReference type="PATRIC" id="fig|908937.9.peg.1404"/>
<keyword evidence="4" id="KW-1185">Reference proteome</keyword>
<dbReference type="STRING" id="908937.Prede_1342"/>
<proteinExistence type="predicted"/>
<dbReference type="KEGG" id="pdt:Prede_1342"/>
<dbReference type="RefSeq" id="WP_005845259.1">
    <property type="nucleotide sequence ID" value="NC_019960.1"/>
</dbReference>
<reference evidence="4" key="3">
    <citation type="submission" date="2012-02" db="EMBL/GenBank/DDBJ databases">
        <title>Complete sequence of chromosome 1 of Prevotella dentalis DSM 3688.</title>
        <authorList>
            <person name="Lucas S."/>
            <person name="Copeland A."/>
            <person name="Lapidus A."/>
            <person name="Glavina del Rio T."/>
            <person name="Dalin E."/>
            <person name="Tice H."/>
            <person name="Bruce D."/>
            <person name="Goodwin L."/>
            <person name="Pitluck S."/>
            <person name="Peters L."/>
            <person name="Mikhailova N."/>
            <person name="Chertkov O."/>
            <person name="Kyrpides N."/>
            <person name="Mavromatis K."/>
            <person name="Ivanova N."/>
            <person name="Brettin T."/>
            <person name="Detter J.C."/>
            <person name="Han C."/>
            <person name="Larimer F."/>
            <person name="Land M."/>
            <person name="Hauser L."/>
            <person name="Markowitz V."/>
            <person name="Cheng J.-F."/>
            <person name="Hugenholtz P."/>
            <person name="Woyke T."/>
            <person name="Wu D."/>
            <person name="Gronow S."/>
            <person name="Wellnitz S."/>
            <person name="Brambilla E."/>
            <person name="Klenk H.-P."/>
            <person name="Eisen J.A."/>
        </authorList>
    </citation>
    <scope>NUCLEOTIDE SEQUENCE [LARGE SCALE GENOMIC DNA]</scope>
    <source>
        <strain evidence="4">ATCC 49559 / DSM 3688 / JCM 13448 / NCTC 12043 / ES 2772</strain>
    </source>
</reference>
<dbReference type="Proteomes" id="UP000010862">
    <property type="component" value="Chromosome 1"/>
</dbReference>
<reference evidence="1" key="2">
    <citation type="submission" date="2012-02" db="EMBL/GenBank/DDBJ databases">
        <title>Complete sequence of chromosome 1 of Prevotella dentalis DSM 3688.</title>
        <authorList>
            <consortium name="US DOE Joint Genome Institute (JGI-PGF)"/>
            <person name="Lucas S."/>
            <person name="Copeland A."/>
            <person name="Lapidus A."/>
            <person name="Glavina del Rio T."/>
            <person name="Dalin E."/>
            <person name="Tice H."/>
            <person name="Bruce D."/>
            <person name="Goodwin L."/>
            <person name="Pitluck S."/>
            <person name="Peters L."/>
            <person name="Mikhailova N."/>
            <person name="Chertkov O."/>
            <person name="Kyrpides N."/>
            <person name="Mavromatis K."/>
            <person name="Ivanova N."/>
            <person name="Brettin T."/>
            <person name="Detter J.C."/>
            <person name="Han C."/>
            <person name="Larimer F."/>
            <person name="Land M."/>
            <person name="Hauser L."/>
            <person name="Markowitz V."/>
            <person name="Cheng J.-F."/>
            <person name="Hugenholtz P."/>
            <person name="Woyke T."/>
            <person name="Wu D."/>
            <person name="Gronow S."/>
            <person name="Wellnitz S."/>
            <person name="Brambilla E."/>
            <person name="Klenk H.-P."/>
            <person name="Eisen J.A."/>
        </authorList>
    </citation>
    <scope>NUCLEOTIDE SEQUENCE [LARGE SCALE GENOMIC DNA]</scope>
    <source>
        <strain evidence="1">DSM 3688</strain>
    </source>
</reference>
<dbReference type="eggNOG" id="ENOG50332RD">
    <property type="taxonomic scope" value="Bacteria"/>
</dbReference>
<organism evidence="2 3">
    <name type="scientific">Prevotella dentalis (strain ATCC 49559 / DSM 3688 / JCM 13448 / NCTC 12043 / ES 2772)</name>
    <name type="common">Mitsuokella dentalis</name>
    <dbReference type="NCBI Taxonomy" id="908937"/>
    <lineage>
        <taxon>Bacteria</taxon>
        <taxon>Pseudomonadati</taxon>
        <taxon>Bacteroidota</taxon>
        <taxon>Bacteroidia</taxon>
        <taxon>Bacteroidales</taxon>
        <taxon>Prevotellaceae</taxon>
        <taxon>Prevotella</taxon>
    </lineage>
</organism>
<gene>
    <name evidence="1" type="ordered locus">Prede_1342</name>
    <name evidence="2" type="ORF">HMPREF9136_1217</name>
</gene>
<protein>
    <submittedName>
        <fullName evidence="2">Uncharacterized protein</fullName>
    </submittedName>
</protein>
<reference evidence="2 3" key="1">
    <citation type="submission" date="2011-04" db="EMBL/GenBank/DDBJ databases">
        <authorList>
            <person name="Muzny D."/>
            <person name="Qin X."/>
            <person name="Deng J."/>
            <person name="Jiang H."/>
            <person name="Liu Y."/>
            <person name="Qu J."/>
            <person name="Song X.-Z."/>
            <person name="Zhang L."/>
            <person name="Thornton R."/>
            <person name="Coyle M."/>
            <person name="Francisco L."/>
            <person name="Jackson L."/>
            <person name="Javaid M."/>
            <person name="Korchina V."/>
            <person name="Kovar C."/>
            <person name="Mata R."/>
            <person name="Mathew T."/>
            <person name="Ngo R."/>
            <person name="Nguyen L."/>
            <person name="Nguyen N."/>
            <person name="Okwuonu G."/>
            <person name="Ongeri F."/>
            <person name="Pham C."/>
            <person name="Simmons D."/>
            <person name="Wilczek-Boney K."/>
            <person name="Hale W."/>
            <person name="Jakkamsetti A."/>
            <person name="Pham P."/>
            <person name="Ruth R."/>
            <person name="San Lucas F."/>
            <person name="Warren J."/>
            <person name="Zhang J."/>
            <person name="Zhao Z."/>
            <person name="Zhou C."/>
            <person name="Zhu D."/>
            <person name="Lee S."/>
            <person name="Bess C."/>
            <person name="Blankenburg K."/>
            <person name="Forbes L."/>
            <person name="Fu Q."/>
            <person name="Gubbala S."/>
            <person name="Hirani K."/>
            <person name="Jayaseelan J.C."/>
            <person name="Lara F."/>
            <person name="Munidasa M."/>
            <person name="Palculict T."/>
            <person name="Patil S."/>
            <person name="Pu L.-L."/>
            <person name="Saada N."/>
            <person name="Tang L."/>
            <person name="Weissenberger G."/>
            <person name="Zhu Y."/>
            <person name="Hemphill L."/>
            <person name="Shang Y."/>
            <person name="Youmans B."/>
            <person name="Ayvaz T."/>
            <person name="Ross M."/>
            <person name="Santibanez J."/>
            <person name="Aqrawi P."/>
            <person name="Gross S."/>
            <person name="Joshi V."/>
            <person name="Fowler G."/>
            <person name="Nazareth L."/>
            <person name="Reid J."/>
            <person name="Worley K."/>
            <person name="Petrosino J."/>
            <person name="Highlander S."/>
            <person name="Gibbs R."/>
        </authorList>
    </citation>
    <scope>NUCLEOTIDE SEQUENCE [LARGE SCALE GENOMIC DNA]</scope>
    <source>
        <strain evidence="2 3">DSM 3688</strain>
    </source>
</reference>
<dbReference type="Proteomes" id="UP000007820">
    <property type="component" value="Unassembled WGS sequence"/>
</dbReference>
<dbReference type="OrthoDB" id="1060853at2"/>
<dbReference type="AlphaFoldDB" id="F9D2Y9"/>
<evidence type="ECO:0000313" key="3">
    <source>
        <dbReference type="Proteomes" id="UP000007820"/>
    </source>
</evidence>
<sequence length="506" mass="55093">MKFNKYNSKKTAEQVQRSSVVSVVNDAVIGSGVDSSSSGKAGKLAETHTIYGNPFDGTQDIKGVVGQVTEINAETSEDENKTYEDITINADNLHTSNDVDVGGDITIKSNATVKGSIKASSAEINGDINVKSNATVDGNIKSSSIETTDIVSTNGTITNLSGEQLNYLKGIIKELSGTKLTYDNATLKDLTSNNISVETLTVTKAAHFFSLVIDEIKSVGGQIILTPANATLNKTITVNGGFKCYWKATDGEKKIYNQFEVNDQIVCQTFNASVGTSNNVSNTFYWRLCTAIGTETMDGVLYNYVVLSDSDKDKASTANPSVGDKIVQLGNRNDPTRQNAIILSAYNSKFLDAALKAPSIVQYKGINDYKLETHRGNVISAEFNSFIGDFKVSDGQTIEDFIKDNAYQGENNIDVRVFSLDGNLTLVNDREVDLYAEVWCGLKNITDNIPPSLFSWVRTSSNTDADASWNKTKEGIGKTIHLKDEDVVRRCTFDCIIDIDSIKNYL</sequence>
<dbReference type="EMBL" id="CP003368">
    <property type="protein sequence ID" value="AGB28663.1"/>
    <property type="molecule type" value="Genomic_DNA"/>
</dbReference>
<dbReference type="EMBL" id="AFPW01000015">
    <property type="protein sequence ID" value="EGQ15456.1"/>
    <property type="molecule type" value="Genomic_DNA"/>
</dbReference>